<accession>A0AA97FCS3</accession>
<feature type="transmembrane region" description="Helical" evidence="1">
    <location>
        <begin position="32"/>
        <end position="54"/>
    </location>
</feature>
<evidence type="ECO:0000313" key="2">
    <source>
        <dbReference type="EMBL" id="WOF15668.1"/>
    </source>
</evidence>
<dbReference type="GeneID" id="85229040"/>
<keyword evidence="3" id="KW-1185">Reference proteome</keyword>
<dbReference type="AlphaFoldDB" id="A0AA97FCS3"/>
<gene>
    <name evidence="2" type="ORF">F1737_02685</name>
</gene>
<dbReference type="EMBL" id="CP043875">
    <property type="protein sequence ID" value="WOF15668.1"/>
    <property type="molecule type" value="Genomic_DNA"/>
</dbReference>
<reference evidence="2 3" key="1">
    <citation type="submission" date="2019-09" db="EMBL/GenBank/DDBJ databases">
        <title>The complete genome of Methanoplanus sp. FWC-SCC4.</title>
        <authorList>
            <person name="Chen S.-C."/>
            <person name="Zhou Y.-Z."/>
            <person name="Lai M.-C."/>
        </authorList>
    </citation>
    <scope>NUCLEOTIDE SEQUENCE [LARGE SCALE GENOMIC DNA]</scope>
    <source>
        <strain evidence="2 3">FWC-SCC4</strain>
    </source>
</reference>
<keyword evidence="1" id="KW-0472">Membrane</keyword>
<keyword evidence="1" id="KW-1133">Transmembrane helix</keyword>
<protein>
    <submittedName>
        <fullName evidence="2">Uncharacterized protein</fullName>
    </submittedName>
</protein>
<dbReference type="Proteomes" id="UP001301797">
    <property type="component" value="Chromosome"/>
</dbReference>
<name>A0AA97FCS3_9EURY</name>
<dbReference type="KEGG" id="mefw:F1737_02685"/>
<keyword evidence="1" id="KW-0812">Transmembrane</keyword>
<evidence type="ECO:0000313" key="3">
    <source>
        <dbReference type="Proteomes" id="UP001301797"/>
    </source>
</evidence>
<proteinExistence type="predicted"/>
<organism evidence="2 3">
    <name type="scientific">Methanochimaera problematica</name>
    <dbReference type="NCBI Taxonomy" id="2609417"/>
    <lineage>
        <taxon>Archaea</taxon>
        <taxon>Methanobacteriati</taxon>
        <taxon>Methanobacteriota</taxon>
        <taxon>Stenosarchaea group</taxon>
        <taxon>Methanomicrobia</taxon>
        <taxon>Methanomicrobiales</taxon>
        <taxon>Methanomicrobiaceae</taxon>
        <taxon>Methanochimaera</taxon>
    </lineage>
</organism>
<dbReference type="RefSeq" id="WP_317137241.1">
    <property type="nucleotide sequence ID" value="NZ_CP043875.1"/>
</dbReference>
<feature type="transmembrane region" description="Helical" evidence="1">
    <location>
        <begin position="7"/>
        <end position="26"/>
    </location>
</feature>
<sequence>MKFERKEILILFTAVISGYFFGNLAGSVYNNIILQILVTVIAIILVDSLLSHILRKYDF</sequence>
<evidence type="ECO:0000256" key="1">
    <source>
        <dbReference type="SAM" id="Phobius"/>
    </source>
</evidence>